<organism evidence="2 3">
    <name type="scientific">Vibrio orientalis CIP 102891 = ATCC 33934</name>
    <dbReference type="NCBI Taxonomy" id="675816"/>
    <lineage>
        <taxon>Bacteria</taxon>
        <taxon>Pseudomonadati</taxon>
        <taxon>Pseudomonadota</taxon>
        <taxon>Gammaproteobacteria</taxon>
        <taxon>Vibrionales</taxon>
        <taxon>Vibrionaceae</taxon>
        <taxon>Vibrio</taxon>
        <taxon>Vibrio oreintalis group</taxon>
    </lineage>
</organism>
<name>C9QM83_VIBOR</name>
<accession>C9QM83</accession>
<protein>
    <submittedName>
        <fullName evidence="2">Uncharacterized protein</fullName>
    </submittedName>
</protein>
<reference evidence="2" key="2">
    <citation type="submission" date="2011-08" db="EMBL/GenBank/DDBJ databases">
        <authorList>
            <person name="Hoffman M."/>
            <person name="Strain E.A."/>
            <person name="Brown E."/>
            <person name="Allard M.W."/>
        </authorList>
    </citation>
    <scope>NUCLEOTIDE SEQUENCE</scope>
    <source>
        <strain evidence="2">CIP 102891</strain>
    </source>
</reference>
<dbReference type="Proteomes" id="UP000003515">
    <property type="component" value="Unassembled WGS sequence"/>
</dbReference>
<gene>
    <name evidence="1" type="ORF">VIA_003935</name>
    <name evidence="2" type="ORF">VIOR3934_16706</name>
</gene>
<evidence type="ECO:0000313" key="4">
    <source>
        <dbReference type="Proteomes" id="UP000003515"/>
    </source>
</evidence>
<proteinExistence type="predicted"/>
<evidence type="ECO:0000313" key="1">
    <source>
        <dbReference type="EMBL" id="EEX93288.1"/>
    </source>
</evidence>
<dbReference type="EMBL" id="AFWH01000027">
    <property type="protein sequence ID" value="EGU50045.1"/>
    <property type="molecule type" value="Genomic_DNA"/>
</dbReference>
<evidence type="ECO:0000313" key="2">
    <source>
        <dbReference type="EMBL" id="EGU50045.1"/>
    </source>
</evidence>
<comment type="caution">
    <text evidence="2">The sequence shown here is derived from an EMBL/GenBank/DDBJ whole genome shotgun (WGS) entry which is preliminary data.</text>
</comment>
<evidence type="ECO:0000313" key="3">
    <source>
        <dbReference type="Proteomes" id="UP000002817"/>
    </source>
</evidence>
<dbReference type="EMBL" id="ACZV01000005">
    <property type="protein sequence ID" value="EEX93288.1"/>
    <property type="molecule type" value="Genomic_DNA"/>
</dbReference>
<sequence>MTVTVKSGFLASALSGEVTFLSAQEYQLGHSLITIKQVIFALSPVVLLVIHDDNSRTLLWRDSLSEKQYRELIVMLKREH</sequence>
<dbReference type="PATRIC" id="fig|675816.5.peg.2267"/>
<dbReference type="OrthoDB" id="5906237at2"/>
<dbReference type="AlphaFoldDB" id="C9QM83"/>
<reference evidence="2 3" key="3">
    <citation type="journal article" date="2012" name="Int. J. Syst. Evol. Microbiol.">
        <title>Vibrio caribbeanicus sp. nov., isolated from the marine sponge Scleritoderma cyanea.</title>
        <authorList>
            <person name="Hoffmann M."/>
            <person name="Monday S.R."/>
            <person name="Allard M.W."/>
            <person name="Strain E.A."/>
            <person name="Whittaker P."/>
            <person name="Naum M."/>
            <person name="McCarthy P.J."/>
            <person name="Lopez J.V."/>
            <person name="Fischer M."/>
            <person name="Brown E.W."/>
        </authorList>
    </citation>
    <scope>NUCLEOTIDE SEQUENCE [LARGE SCALE GENOMIC DNA]</scope>
    <source>
        <strain evidence="2">CIP 102891</strain>
        <strain evidence="3">CIP 102891 / ATCC 33934</strain>
    </source>
</reference>
<keyword evidence="4" id="KW-1185">Reference proteome</keyword>
<reference evidence="1 4" key="1">
    <citation type="submission" date="2009-10" db="EMBL/GenBank/DDBJ databases">
        <authorList>
            <consortium name="Los Alamos National Laboratory (LANL)"/>
            <consortium name="National Microbial Pathogen Data Resource (NMPDR)"/>
            <person name="Munk A.C."/>
            <person name="Chertkov O."/>
            <person name="Tapia R."/>
            <person name="Green L."/>
            <person name="Rogers Y."/>
            <person name="Detter J.C."/>
            <person name="Bruce D."/>
            <person name="Brettin T.S."/>
            <person name="Colwell R.R."/>
            <person name="Huq A."/>
            <person name="Grim C.J."/>
            <person name="Hasan N.A."/>
            <person name="Bartels D."/>
            <person name="Vonstein V."/>
        </authorList>
    </citation>
    <scope>NUCLEOTIDE SEQUENCE [LARGE SCALE GENOMIC DNA]</scope>
    <source>
        <strain evidence="1 4">CIP 102891</strain>
    </source>
</reference>
<dbReference type="Proteomes" id="UP000002817">
    <property type="component" value="Unassembled WGS sequence"/>
</dbReference>